<comment type="caution">
    <text evidence="1">The sequence shown here is derived from an EMBL/GenBank/DDBJ whole genome shotgun (WGS) entry which is preliminary data.</text>
</comment>
<evidence type="ECO:0000313" key="2">
    <source>
        <dbReference type="Proteomes" id="UP000234474"/>
    </source>
</evidence>
<dbReference type="VEuPathDB" id="FungiDB:P174DRAFT_425416"/>
<proteinExistence type="predicted"/>
<dbReference type="STRING" id="1392255.A0A2I1BU91"/>
<accession>A0A2I1BU91</accession>
<dbReference type="InterPro" id="IPR027417">
    <property type="entry name" value="P-loop_NTPase"/>
</dbReference>
<organism evidence="1 2">
    <name type="scientific">Aspergillus novofumigatus (strain IBT 16806)</name>
    <dbReference type="NCBI Taxonomy" id="1392255"/>
    <lineage>
        <taxon>Eukaryota</taxon>
        <taxon>Fungi</taxon>
        <taxon>Dikarya</taxon>
        <taxon>Ascomycota</taxon>
        <taxon>Pezizomycotina</taxon>
        <taxon>Eurotiomycetes</taxon>
        <taxon>Eurotiomycetidae</taxon>
        <taxon>Eurotiales</taxon>
        <taxon>Aspergillaceae</taxon>
        <taxon>Aspergillus</taxon>
        <taxon>Aspergillus subgen. Fumigati</taxon>
    </lineage>
</organism>
<dbReference type="AlphaFoldDB" id="A0A2I1BU91"/>
<dbReference type="Gene3D" id="3.40.50.300">
    <property type="entry name" value="P-loop containing nucleotide triphosphate hydrolases"/>
    <property type="match status" value="1"/>
</dbReference>
<name>A0A2I1BU91_ASPN1</name>
<keyword evidence="2" id="KW-1185">Reference proteome</keyword>
<dbReference type="EMBL" id="MSZS01000011">
    <property type="protein sequence ID" value="PKX88851.1"/>
    <property type="molecule type" value="Genomic_DNA"/>
</dbReference>
<dbReference type="GeneID" id="36532609"/>
<reference evidence="2" key="1">
    <citation type="journal article" date="2018" name="Proc. Natl. Acad. Sci. U.S.A.">
        <title>Linking secondary metabolites to gene clusters through genome sequencing of six diverse Aspergillus species.</title>
        <authorList>
            <person name="Kaerboelling I."/>
            <person name="Vesth T.C."/>
            <person name="Frisvad J.C."/>
            <person name="Nybo J.L."/>
            <person name="Theobald S."/>
            <person name="Kuo A."/>
            <person name="Bowyer P."/>
            <person name="Matsuda Y."/>
            <person name="Mondo S."/>
            <person name="Lyhne E.K."/>
            <person name="Kogle M.E."/>
            <person name="Clum A."/>
            <person name="Lipzen A."/>
            <person name="Salamov A."/>
            <person name="Ngan C.Y."/>
            <person name="Daum C."/>
            <person name="Chiniquy J."/>
            <person name="Barry K."/>
            <person name="LaButti K."/>
            <person name="Haridas S."/>
            <person name="Simmons B.A."/>
            <person name="Magnuson J.K."/>
            <person name="Mortensen U.H."/>
            <person name="Larsen T.O."/>
            <person name="Grigoriev I.V."/>
            <person name="Baker S.E."/>
            <person name="Andersen M.R."/>
        </authorList>
    </citation>
    <scope>NUCLEOTIDE SEQUENCE [LARGE SCALE GENOMIC DNA]</scope>
    <source>
        <strain evidence="2">IBT 16806</strain>
    </source>
</reference>
<gene>
    <name evidence="1" type="ORF">P174DRAFT_425416</name>
</gene>
<evidence type="ECO:0000313" key="1">
    <source>
        <dbReference type="EMBL" id="PKX88851.1"/>
    </source>
</evidence>
<dbReference type="OrthoDB" id="4511048at2759"/>
<dbReference type="RefSeq" id="XP_024677446.1">
    <property type="nucleotide sequence ID" value="XM_024825284.1"/>
</dbReference>
<dbReference type="Proteomes" id="UP000234474">
    <property type="component" value="Unassembled WGS sequence"/>
</dbReference>
<protein>
    <submittedName>
        <fullName evidence="1">Uncharacterized protein</fullName>
    </submittedName>
</protein>
<sequence>MVYILQLALADVFPDQYVKSLLAADKDHQLYVDAFQNHDTGTEVTEEGVKIQSPGILVSTTGVIGTGYTCTHAFRAVLFEPDYLEGVEDQAFARIC</sequence>